<feature type="compositionally biased region" description="Acidic residues" evidence="1">
    <location>
        <begin position="117"/>
        <end position="133"/>
    </location>
</feature>
<dbReference type="OrthoDB" id="663340at2759"/>
<accession>A0A8T0NA50</accession>
<protein>
    <recommendedName>
        <fullName evidence="2">DUF6598 domain-containing protein</fullName>
    </recommendedName>
</protein>
<keyword evidence="4" id="KW-1185">Reference proteome</keyword>
<dbReference type="InterPro" id="IPR046533">
    <property type="entry name" value="DUF6598"/>
</dbReference>
<gene>
    <name evidence="3" type="ORF">PVAP13_9KG411659</name>
</gene>
<evidence type="ECO:0000313" key="3">
    <source>
        <dbReference type="EMBL" id="KAG2545142.1"/>
    </source>
</evidence>
<dbReference type="Pfam" id="PF20241">
    <property type="entry name" value="DUF6598"/>
    <property type="match status" value="1"/>
</dbReference>
<evidence type="ECO:0000259" key="2">
    <source>
        <dbReference type="Pfam" id="PF20241"/>
    </source>
</evidence>
<name>A0A8T0NA50_PANVG</name>
<dbReference type="EMBL" id="CM029053">
    <property type="protein sequence ID" value="KAG2545142.1"/>
    <property type="molecule type" value="Genomic_DNA"/>
</dbReference>
<sequence>MADAAVRAKRVDQMYREIARKRLEAGDPNAIRAAAAAAAAAEEGSGGCGGCGGGSGSGLFMANLVASMRILVRKELLEAEAEGTARAERVGQMYREIARKRLEAGDPDAIRAAAAAAEEEEEEEELEEDEEELEEEAAVWEMTRLLKLEKDEARYREAKDRILDYDSKQGGVYYTRIYHVHDLASFDHDEESPIPPMRFTDVVYKNKNDYELCEAVNILSVKIGSLDIEFPVHVYGTVIARDSLDKKCVYLFRRDREEAQTINSKDESLILTGPKRGLALISNTYVETNLIIKGDERQEERQLSKGILTIRGIERRVLTKCELESSSLATRLSTVDVMYGVVKDAVEATISIEVLSGDFFGEITACTSSIKEKLVLHDRLAYITSSGKIAQIIPLLRSVVAVYVKEMLLLTIVAHTEYGEVTRCIDITPKVNGSYIDELSVGIAVLRVKVVWSIIDF</sequence>
<dbReference type="AlphaFoldDB" id="A0A8T0NA50"/>
<feature type="domain" description="DUF6598" evidence="2">
    <location>
        <begin position="216"/>
        <end position="450"/>
    </location>
</feature>
<organism evidence="3 4">
    <name type="scientific">Panicum virgatum</name>
    <name type="common">Blackwell switchgrass</name>
    <dbReference type="NCBI Taxonomy" id="38727"/>
    <lineage>
        <taxon>Eukaryota</taxon>
        <taxon>Viridiplantae</taxon>
        <taxon>Streptophyta</taxon>
        <taxon>Embryophyta</taxon>
        <taxon>Tracheophyta</taxon>
        <taxon>Spermatophyta</taxon>
        <taxon>Magnoliopsida</taxon>
        <taxon>Liliopsida</taxon>
        <taxon>Poales</taxon>
        <taxon>Poaceae</taxon>
        <taxon>PACMAD clade</taxon>
        <taxon>Panicoideae</taxon>
        <taxon>Panicodae</taxon>
        <taxon>Paniceae</taxon>
        <taxon>Panicinae</taxon>
        <taxon>Panicum</taxon>
        <taxon>Panicum sect. Hiantes</taxon>
    </lineage>
</organism>
<dbReference type="PANTHER" id="PTHR33065:SF192">
    <property type="entry name" value="DUF6598 DOMAIN-CONTAINING PROTEIN"/>
    <property type="match status" value="1"/>
</dbReference>
<reference evidence="3 4" key="1">
    <citation type="submission" date="2020-05" db="EMBL/GenBank/DDBJ databases">
        <title>WGS assembly of Panicum virgatum.</title>
        <authorList>
            <person name="Lovell J.T."/>
            <person name="Jenkins J."/>
            <person name="Shu S."/>
            <person name="Juenger T.E."/>
            <person name="Schmutz J."/>
        </authorList>
    </citation>
    <scope>NUCLEOTIDE SEQUENCE [LARGE SCALE GENOMIC DNA]</scope>
    <source>
        <strain evidence="4">cv. AP13</strain>
    </source>
</reference>
<comment type="caution">
    <text evidence="3">The sequence shown here is derived from an EMBL/GenBank/DDBJ whole genome shotgun (WGS) entry which is preliminary data.</text>
</comment>
<dbReference type="Proteomes" id="UP000823388">
    <property type="component" value="Chromosome 9K"/>
</dbReference>
<evidence type="ECO:0000313" key="4">
    <source>
        <dbReference type="Proteomes" id="UP000823388"/>
    </source>
</evidence>
<feature type="region of interest" description="Disordered" evidence="1">
    <location>
        <begin position="114"/>
        <end position="133"/>
    </location>
</feature>
<evidence type="ECO:0000256" key="1">
    <source>
        <dbReference type="SAM" id="MobiDB-lite"/>
    </source>
</evidence>
<dbReference type="PANTHER" id="PTHR33065">
    <property type="entry name" value="OS07G0486400 PROTEIN"/>
    <property type="match status" value="1"/>
</dbReference>
<proteinExistence type="predicted"/>